<keyword evidence="3" id="KW-0175">Coiled coil</keyword>
<dbReference type="PATRIC" id="fig|458.5.peg.1559"/>
<feature type="domain" description="MobA/MobL protein" evidence="4">
    <location>
        <begin position="18"/>
        <end position="172"/>
    </location>
</feature>
<comment type="similarity">
    <text evidence="1">Belongs to the MobA/MobL family.</text>
</comment>
<name>A0A0W0XUB7_9GAMM</name>
<feature type="coiled-coil region" evidence="3">
    <location>
        <begin position="207"/>
        <end position="234"/>
    </location>
</feature>
<dbReference type="OrthoDB" id="1634048at2"/>
<evidence type="ECO:0000256" key="1">
    <source>
        <dbReference type="ARBA" id="ARBA00010873"/>
    </source>
</evidence>
<dbReference type="Gene3D" id="3.30.930.30">
    <property type="match status" value="1"/>
</dbReference>
<proteinExistence type="inferred from homology"/>
<evidence type="ECO:0000259" key="4">
    <source>
        <dbReference type="Pfam" id="PF03389"/>
    </source>
</evidence>
<evidence type="ECO:0000256" key="3">
    <source>
        <dbReference type="SAM" id="Coils"/>
    </source>
</evidence>
<dbReference type="AlphaFoldDB" id="A0A0W0XUB7"/>
<dbReference type="Proteomes" id="UP000054608">
    <property type="component" value="Unassembled WGS sequence"/>
</dbReference>
<organism evidence="5 6">
    <name type="scientific">Legionella rubrilucens</name>
    <dbReference type="NCBI Taxonomy" id="458"/>
    <lineage>
        <taxon>Bacteria</taxon>
        <taxon>Pseudomonadati</taxon>
        <taxon>Pseudomonadota</taxon>
        <taxon>Gammaproteobacteria</taxon>
        <taxon>Legionellales</taxon>
        <taxon>Legionellaceae</taxon>
        <taxon>Legionella</taxon>
    </lineage>
</organism>
<evidence type="ECO:0000256" key="2">
    <source>
        <dbReference type="ARBA" id="ARBA00022971"/>
    </source>
</evidence>
<dbReference type="STRING" id="458.Lrub_1500"/>
<sequence>MAIAFARVSIHTRSKGHSAVAASAYRTASKLFDERTGTDYDYSRRREVVFSEIMLPEGASEKFQQREFLWNEVERAETRKNSQLCKDVVLALPKELSTVEHIELARRFAQTHFVDNGLPCDIAIHDDKDGNPHAHILVTLRRLQGEYFAKHKARDLNPTFAKGFVVEGDYWNEQWRSFQTDYFQEKKIDLAVDLNHLISEKHEGRNRDEANHYLREENQLIREAREELALHDLDNPLNQLSLSHSVFTRKDIEKLLFKSIQSDTTSTAYLNQVAQFLAHKDVISLGVNDSGVESFTTSHQYIAESRLLSRWGKEDALKDFFSNHL</sequence>
<evidence type="ECO:0000313" key="5">
    <source>
        <dbReference type="EMBL" id="KTD48052.1"/>
    </source>
</evidence>
<dbReference type="EMBL" id="LNYT01000015">
    <property type="protein sequence ID" value="KTD48052.1"/>
    <property type="molecule type" value="Genomic_DNA"/>
</dbReference>
<keyword evidence="6" id="KW-1185">Reference proteome</keyword>
<dbReference type="InterPro" id="IPR005053">
    <property type="entry name" value="MobA_MobL"/>
</dbReference>
<evidence type="ECO:0000313" key="6">
    <source>
        <dbReference type="Proteomes" id="UP000054608"/>
    </source>
</evidence>
<protein>
    <submittedName>
        <fullName evidence="5">Conjugal transfer protein TraA</fullName>
    </submittedName>
</protein>
<accession>A0A0W0XUB7</accession>
<comment type="caution">
    <text evidence="5">The sequence shown here is derived from an EMBL/GenBank/DDBJ whole genome shotgun (WGS) entry which is preliminary data.</text>
</comment>
<dbReference type="RefSeq" id="WP_082651472.1">
    <property type="nucleotide sequence ID" value="NZ_CAAAIN010000015.1"/>
</dbReference>
<keyword evidence="2" id="KW-0184">Conjugation</keyword>
<reference evidence="5 6" key="1">
    <citation type="submission" date="2015-11" db="EMBL/GenBank/DDBJ databases">
        <title>Genomic analysis of 38 Legionella species identifies large and diverse effector repertoires.</title>
        <authorList>
            <person name="Burstein D."/>
            <person name="Amaro F."/>
            <person name="Zusman T."/>
            <person name="Lifshitz Z."/>
            <person name="Cohen O."/>
            <person name="Gilbert J.A."/>
            <person name="Pupko T."/>
            <person name="Shuman H.A."/>
            <person name="Segal G."/>
        </authorList>
    </citation>
    <scope>NUCLEOTIDE SEQUENCE [LARGE SCALE GENOMIC DNA]</scope>
    <source>
        <strain evidence="5 6">WA-270A-C2</strain>
    </source>
</reference>
<dbReference type="Pfam" id="PF03389">
    <property type="entry name" value="MobA_MobL"/>
    <property type="match status" value="1"/>
</dbReference>
<gene>
    <name evidence="5" type="primary">traA_3</name>
    <name evidence="5" type="ORF">Lrub_1500</name>
</gene>